<dbReference type="Proteomes" id="UP001165439">
    <property type="component" value="Unassembled WGS sequence"/>
</dbReference>
<proteinExistence type="predicted"/>
<dbReference type="EMBL" id="JAJSRF020000001">
    <property type="protein sequence ID" value="MDM3954702.1"/>
    <property type="molecule type" value="Genomic_DNA"/>
</dbReference>
<evidence type="ECO:0000259" key="1">
    <source>
        <dbReference type="Pfam" id="PF18864"/>
    </source>
</evidence>
<reference evidence="2" key="1">
    <citation type="submission" date="2023-06" db="EMBL/GenBank/DDBJ databases">
        <title>MBL-encoding genomic islands in Pseudomonas spp. in Poland.</title>
        <authorList>
            <person name="Urbanowicz P."/>
            <person name="Izdebski R."/>
            <person name="Biedrzycka M."/>
            <person name="Gniadkowski M."/>
        </authorList>
    </citation>
    <scope>NUCLEOTIDE SEQUENCE</scope>
    <source>
        <strain evidence="2">NMI5768_13</strain>
    </source>
</reference>
<dbReference type="GeneID" id="83679465"/>
<dbReference type="RefSeq" id="WP_060489727.1">
    <property type="nucleotide sequence ID" value="NZ_CP128540.1"/>
</dbReference>
<feature type="domain" description="AbiTii" evidence="1">
    <location>
        <begin position="2"/>
        <end position="182"/>
    </location>
</feature>
<organism evidence="2 3">
    <name type="scientific">Pseudomonas alloputida</name>
    <dbReference type="NCBI Taxonomy" id="1940621"/>
    <lineage>
        <taxon>Bacteria</taxon>
        <taxon>Pseudomonadati</taxon>
        <taxon>Pseudomonadota</taxon>
        <taxon>Gammaproteobacteria</taxon>
        <taxon>Pseudomonadales</taxon>
        <taxon>Pseudomonadaceae</taxon>
        <taxon>Pseudomonas</taxon>
    </lineage>
</organism>
<sequence length="303" mass="33691">MQLIDETINLLSDTNVPLAGAFIKAQIIAHKLKDPEFAKWVKNEIQGYDNIEEVPSYRTTQIVPYGNIENSARRYSNMKLPTYGVPEQFREKFLTRRFDQSIAVIEGFVKNKTELQANIDQRLYGFLTADFDSSYTIVNAWGIFNAGVFDQIVNEARSRLLDFLLTLSDNIPENSAQDITSPIPKIEGLNAMFKGAVFGDGAQISLAIGKQNSSTIGSNSIIKNDITSLLTELRKHNVTDSDLNELEQAIKTDDSEHNREGFGKKVRTWLGSMIAKAGTPAWEIPSQVAASVLTTALTQYYGG</sequence>
<dbReference type="Pfam" id="PF18864">
    <property type="entry name" value="AbiTii"/>
    <property type="match status" value="1"/>
</dbReference>
<protein>
    <recommendedName>
        <fullName evidence="1">AbiTii domain-containing protein</fullName>
    </recommendedName>
</protein>
<evidence type="ECO:0000313" key="3">
    <source>
        <dbReference type="Proteomes" id="UP001165439"/>
    </source>
</evidence>
<comment type="caution">
    <text evidence="2">The sequence shown here is derived from an EMBL/GenBank/DDBJ whole genome shotgun (WGS) entry which is preliminary data.</text>
</comment>
<evidence type="ECO:0000313" key="2">
    <source>
        <dbReference type="EMBL" id="MDM3954702.1"/>
    </source>
</evidence>
<name>A0AAW7HLC6_9PSED</name>
<dbReference type="AlphaFoldDB" id="A0AAW7HLC6"/>
<gene>
    <name evidence="2" type="ORF">LU674_020565</name>
</gene>
<dbReference type="InterPro" id="IPR041304">
    <property type="entry name" value="AbiTii"/>
</dbReference>
<accession>A0AAW7HLC6</accession>